<accession>M1DUY0</accession>
<protein>
    <submittedName>
        <fullName evidence="2">Integrase core domain containing protein</fullName>
    </submittedName>
</protein>
<reference evidence="2" key="2">
    <citation type="submission" date="2015-06" db="UniProtKB">
        <authorList>
            <consortium name="EnsemblPlants"/>
        </authorList>
    </citation>
    <scope>IDENTIFICATION</scope>
    <source>
        <strain evidence="2">DM1-3 516 R44</strain>
    </source>
</reference>
<evidence type="ECO:0000313" key="2">
    <source>
        <dbReference type="EnsemblPlants" id="PGSC0003DMT400094813"/>
    </source>
</evidence>
<evidence type="ECO:0000256" key="1">
    <source>
        <dbReference type="SAM" id="MobiDB-lite"/>
    </source>
</evidence>
<reference evidence="3" key="1">
    <citation type="journal article" date="2011" name="Nature">
        <title>Genome sequence and analysis of the tuber crop potato.</title>
        <authorList>
            <consortium name="The Potato Genome Sequencing Consortium"/>
        </authorList>
    </citation>
    <scope>NUCLEOTIDE SEQUENCE [LARGE SCALE GENOMIC DNA]</scope>
    <source>
        <strain evidence="3">cv. DM1-3 516 R44</strain>
    </source>
</reference>
<feature type="region of interest" description="Disordered" evidence="1">
    <location>
        <begin position="76"/>
        <end position="163"/>
    </location>
</feature>
<evidence type="ECO:0000313" key="3">
    <source>
        <dbReference type="Proteomes" id="UP000011115"/>
    </source>
</evidence>
<organism evidence="2 3">
    <name type="scientific">Solanum tuberosum</name>
    <name type="common">Potato</name>
    <dbReference type="NCBI Taxonomy" id="4113"/>
    <lineage>
        <taxon>Eukaryota</taxon>
        <taxon>Viridiplantae</taxon>
        <taxon>Streptophyta</taxon>
        <taxon>Embryophyta</taxon>
        <taxon>Tracheophyta</taxon>
        <taxon>Spermatophyta</taxon>
        <taxon>Magnoliopsida</taxon>
        <taxon>eudicotyledons</taxon>
        <taxon>Gunneridae</taxon>
        <taxon>Pentapetalae</taxon>
        <taxon>asterids</taxon>
        <taxon>lamiids</taxon>
        <taxon>Solanales</taxon>
        <taxon>Solanaceae</taxon>
        <taxon>Solanoideae</taxon>
        <taxon>Solaneae</taxon>
        <taxon>Solanum</taxon>
    </lineage>
</organism>
<dbReference type="InParanoid" id="M1DUY0"/>
<feature type="compositionally biased region" description="Low complexity" evidence="1">
    <location>
        <begin position="90"/>
        <end position="105"/>
    </location>
</feature>
<dbReference type="EnsemblPlants" id="PGSC0003DMT400094813">
    <property type="protein sequence ID" value="PGSC0003DMT400094813"/>
    <property type="gene ID" value="PGSC0003DMG400044384"/>
</dbReference>
<keyword evidence="3" id="KW-1185">Reference proteome</keyword>
<dbReference type="Proteomes" id="UP000011115">
    <property type="component" value="Unassembled WGS sequence"/>
</dbReference>
<dbReference type="HOGENOM" id="CLU_097724_1_0_1"/>
<name>M1DUY0_SOLTU</name>
<proteinExistence type="predicted"/>
<sequence length="163" mass="17453">MVWCRGLWTPSTVRHSIHGPWMVSVDPRLGSWVDALENLTKCETTVVDYGTMAPKKLVTYSKQGKSKSVAPTFRLINENTDTEKDPTYIPPNTRTSPTAPRATRGTPRKVIPDVVTVSQSDEEHTQIGSPTWAASSSATGSASGSESSHASGSEFADSSGSNA</sequence>
<dbReference type="Gramene" id="PGSC0003DMT400094813">
    <property type="protein sequence ID" value="PGSC0003DMT400094813"/>
    <property type="gene ID" value="PGSC0003DMG400044384"/>
</dbReference>
<feature type="compositionally biased region" description="Low complexity" evidence="1">
    <location>
        <begin position="133"/>
        <end position="153"/>
    </location>
</feature>
<dbReference type="AlphaFoldDB" id="M1DUY0"/>
<dbReference type="PaxDb" id="4113-PGSC0003DMT400094813"/>